<accession>A0A927AZJ0</accession>
<dbReference type="RefSeq" id="WP_191038387.1">
    <property type="nucleotide sequence ID" value="NZ_JACXAA010000002.1"/>
</dbReference>
<name>A0A927AZJ0_9BACT</name>
<proteinExistence type="predicted"/>
<reference evidence="2" key="1">
    <citation type="submission" date="2020-09" db="EMBL/GenBank/DDBJ databases">
        <authorList>
            <person name="Kim M.K."/>
        </authorList>
    </citation>
    <scope>NUCLEOTIDE SEQUENCE</scope>
    <source>
        <strain evidence="2">BT704</strain>
    </source>
</reference>
<evidence type="ECO:0000256" key="1">
    <source>
        <dbReference type="SAM" id="MobiDB-lite"/>
    </source>
</evidence>
<evidence type="ECO:0000313" key="3">
    <source>
        <dbReference type="Proteomes" id="UP000653797"/>
    </source>
</evidence>
<dbReference type="Proteomes" id="UP000653797">
    <property type="component" value="Unassembled WGS sequence"/>
</dbReference>
<dbReference type="AlphaFoldDB" id="A0A927AZJ0"/>
<comment type="caution">
    <text evidence="2">The sequence shown here is derived from an EMBL/GenBank/DDBJ whole genome shotgun (WGS) entry which is preliminary data.</text>
</comment>
<evidence type="ECO:0000313" key="2">
    <source>
        <dbReference type="EMBL" id="MBD2752766.1"/>
    </source>
</evidence>
<organism evidence="2 3">
    <name type="scientific">Spirosoma validum</name>
    <dbReference type="NCBI Taxonomy" id="2771355"/>
    <lineage>
        <taxon>Bacteria</taxon>
        <taxon>Pseudomonadati</taxon>
        <taxon>Bacteroidota</taxon>
        <taxon>Cytophagia</taxon>
        <taxon>Cytophagales</taxon>
        <taxon>Cytophagaceae</taxon>
        <taxon>Spirosoma</taxon>
    </lineage>
</organism>
<sequence length="60" mass="6859">MKRHQTTSSYAMRRRYSPGILLYTSPAFPTLKTADTHKATGPQSAYARSQRRTNRNQADD</sequence>
<feature type="region of interest" description="Disordered" evidence="1">
    <location>
        <begin position="32"/>
        <end position="60"/>
    </location>
</feature>
<keyword evidence="3" id="KW-1185">Reference proteome</keyword>
<dbReference type="EMBL" id="JACXAA010000002">
    <property type="protein sequence ID" value="MBD2752766.1"/>
    <property type="molecule type" value="Genomic_DNA"/>
</dbReference>
<gene>
    <name evidence="2" type="ORF">IC230_07690</name>
</gene>
<protein>
    <submittedName>
        <fullName evidence="2">Uncharacterized protein</fullName>
    </submittedName>
</protein>